<gene>
    <name evidence="2" type="ORF">B0T26DRAFT_726263</name>
</gene>
<evidence type="ECO:0000313" key="2">
    <source>
        <dbReference type="EMBL" id="KAK0706342.1"/>
    </source>
</evidence>
<keyword evidence="1" id="KW-1133">Transmembrane helix</keyword>
<evidence type="ECO:0000256" key="1">
    <source>
        <dbReference type="SAM" id="Phobius"/>
    </source>
</evidence>
<feature type="transmembrane region" description="Helical" evidence="1">
    <location>
        <begin position="28"/>
        <end position="47"/>
    </location>
</feature>
<dbReference type="Proteomes" id="UP001172101">
    <property type="component" value="Unassembled WGS sequence"/>
</dbReference>
<dbReference type="RefSeq" id="XP_060291436.1">
    <property type="nucleotide sequence ID" value="XM_060442814.1"/>
</dbReference>
<accession>A0AA40DMK4</accession>
<dbReference type="AlphaFoldDB" id="A0AA40DMK4"/>
<keyword evidence="3" id="KW-1185">Reference proteome</keyword>
<dbReference type="GeneID" id="85326084"/>
<organism evidence="2 3">
    <name type="scientific">Lasiosphaeria miniovina</name>
    <dbReference type="NCBI Taxonomy" id="1954250"/>
    <lineage>
        <taxon>Eukaryota</taxon>
        <taxon>Fungi</taxon>
        <taxon>Dikarya</taxon>
        <taxon>Ascomycota</taxon>
        <taxon>Pezizomycotina</taxon>
        <taxon>Sordariomycetes</taxon>
        <taxon>Sordariomycetidae</taxon>
        <taxon>Sordariales</taxon>
        <taxon>Lasiosphaeriaceae</taxon>
        <taxon>Lasiosphaeria</taxon>
    </lineage>
</organism>
<sequence>MKIKMNIRPSLTLTHLTLSQRGEGDPHFSGLVSLFRFLTFVSIYPFLQNIWATTGTFPLVWQVHTLVVCILANLVFFSSFFQASTRDLAFWAGAFACVAL</sequence>
<reference evidence="2" key="1">
    <citation type="submission" date="2023-06" db="EMBL/GenBank/DDBJ databases">
        <title>Genome-scale phylogeny and comparative genomics of the fungal order Sordariales.</title>
        <authorList>
            <consortium name="Lawrence Berkeley National Laboratory"/>
            <person name="Hensen N."/>
            <person name="Bonometti L."/>
            <person name="Westerberg I."/>
            <person name="Brannstrom I.O."/>
            <person name="Guillou S."/>
            <person name="Cros-Aarteil S."/>
            <person name="Calhoun S."/>
            <person name="Haridas S."/>
            <person name="Kuo A."/>
            <person name="Mondo S."/>
            <person name="Pangilinan J."/>
            <person name="Riley R."/>
            <person name="LaButti K."/>
            <person name="Andreopoulos B."/>
            <person name="Lipzen A."/>
            <person name="Chen C."/>
            <person name="Yanf M."/>
            <person name="Daum C."/>
            <person name="Ng V."/>
            <person name="Clum A."/>
            <person name="Steindorff A."/>
            <person name="Ohm R."/>
            <person name="Martin F."/>
            <person name="Silar P."/>
            <person name="Natvig D."/>
            <person name="Lalanne C."/>
            <person name="Gautier V."/>
            <person name="Ament-velasquez S.L."/>
            <person name="Kruys A."/>
            <person name="Hutchinson M.I."/>
            <person name="Powell A.J."/>
            <person name="Barry K."/>
            <person name="Miller A.N."/>
            <person name="Grigoriev I.V."/>
            <person name="Debuchy R."/>
            <person name="Gladieux P."/>
            <person name="Thoren M.H."/>
            <person name="Johannesson H."/>
        </authorList>
    </citation>
    <scope>NUCLEOTIDE SEQUENCE</scope>
    <source>
        <strain evidence="2">SMH2392-1A</strain>
    </source>
</reference>
<proteinExistence type="predicted"/>
<keyword evidence="1" id="KW-0472">Membrane</keyword>
<keyword evidence="1" id="KW-0812">Transmembrane</keyword>
<name>A0AA40DMK4_9PEZI</name>
<dbReference type="EMBL" id="JAUIRO010000007">
    <property type="protein sequence ID" value="KAK0706342.1"/>
    <property type="molecule type" value="Genomic_DNA"/>
</dbReference>
<evidence type="ECO:0000313" key="3">
    <source>
        <dbReference type="Proteomes" id="UP001172101"/>
    </source>
</evidence>
<feature type="transmembrane region" description="Helical" evidence="1">
    <location>
        <begin position="59"/>
        <end position="81"/>
    </location>
</feature>
<protein>
    <submittedName>
        <fullName evidence="2">Uncharacterized protein</fullName>
    </submittedName>
</protein>
<comment type="caution">
    <text evidence="2">The sequence shown here is derived from an EMBL/GenBank/DDBJ whole genome shotgun (WGS) entry which is preliminary data.</text>
</comment>